<dbReference type="SUPFAM" id="SSF54001">
    <property type="entry name" value="Cysteine proteinases"/>
    <property type="match status" value="1"/>
</dbReference>
<evidence type="ECO:0000313" key="3">
    <source>
        <dbReference type="EMBL" id="KAK3173925.1"/>
    </source>
</evidence>
<dbReference type="EMBL" id="JANJYJ010000562">
    <property type="protein sequence ID" value="KAK3173925.1"/>
    <property type="molecule type" value="Genomic_DNA"/>
</dbReference>
<dbReference type="Pfam" id="PF08246">
    <property type="entry name" value="Inhibitor_I29"/>
    <property type="match status" value="1"/>
</dbReference>
<dbReference type="InterPro" id="IPR038765">
    <property type="entry name" value="Papain-like_cys_pep_sf"/>
</dbReference>
<reference evidence="4" key="1">
    <citation type="journal article" date="2023" name="Plant J.">
        <title>Genome sequences and population genomics provide insights into the demographic history, inbreeding, and mutation load of two 'living fossil' tree species of Dipteronia.</title>
        <authorList>
            <person name="Feng Y."/>
            <person name="Comes H.P."/>
            <person name="Chen J."/>
            <person name="Zhu S."/>
            <person name="Lu R."/>
            <person name="Zhang X."/>
            <person name="Li P."/>
            <person name="Qiu J."/>
            <person name="Olsen K.M."/>
            <person name="Qiu Y."/>
        </authorList>
    </citation>
    <scope>NUCLEOTIDE SEQUENCE</scope>
    <source>
        <strain evidence="4">NBL</strain>
    </source>
</reference>
<feature type="domain" description="Cathepsin propeptide inhibitor" evidence="2">
    <location>
        <begin position="39"/>
        <end position="96"/>
    </location>
</feature>
<proteinExistence type="predicted"/>
<name>A0AAE0ABH2_9ROSI</name>
<dbReference type="Proteomes" id="UP001281410">
    <property type="component" value="Unassembled WGS sequence"/>
</dbReference>
<dbReference type="SMART" id="SM00848">
    <property type="entry name" value="Inhibitor_I29"/>
    <property type="match status" value="1"/>
</dbReference>
<evidence type="ECO:0000259" key="2">
    <source>
        <dbReference type="SMART" id="SM00848"/>
    </source>
</evidence>
<evidence type="ECO:0000313" key="4">
    <source>
        <dbReference type="EMBL" id="KAK3206978.1"/>
    </source>
</evidence>
<keyword evidence="5" id="KW-1185">Reference proteome</keyword>
<dbReference type="EMBL" id="JANJYJ010000006">
    <property type="protein sequence ID" value="KAK3206978.1"/>
    <property type="molecule type" value="Genomic_DNA"/>
</dbReference>
<dbReference type="Gene3D" id="1.10.287.2250">
    <property type="match status" value="1"/>
</dbReference>
<dbReference type="InterPro" id="IPR013201">
    <property type="entry name" value="Prot_inhib_I29"/>
</dbReference>
<organism evidence="4 5">
    <name type="scientific">Dipteronia sinensis</name>
    <dbReference type="NCBI Taxonomy" id="43782"/>
    <lineage>
        <taxon>Eukaryota</taxon>
        <taxon>Viridiplantae</taxon>
        <taxon>Streptophyta</taxon>
        <taxon>Embryophyta</taxon>
        <taxon>Tracheophyta</taxon>
        <taxon>Spermatophyta</taxon>
        <taxon>Magnoliopsida</taxon>
        <taxon>eudicotyledons</taxon>
        <taxon>Gunneridae</taxon>
        <taxon>Pentapetalae</taxon>
        <taxon>rosids</taxon>
        <taxon>malvids</taxon>
        <taxon>Sapindales</taxon>
        <taxon>Sapindaceae</taxon>
        <taxon>Hippocastanoideae</taxon>
        <taxon>Acereae</taxon>
        <taxon>Dipteronia</taxon>
    </lineage>
</organism>
<dbReference type="AlphaFoldDB" id="A0AAE0ABH2"/>
<protein>
    <recommendedName>
        <fullName evidence="2">Cathepsin propeptide inhibitor domain-containing protein</fullName>
    </recommendedName>
</protein>
<evidence type="ECO:0000256" key="1">
    <source>
        <dbReference type="SAM" id="MobiDB-lite"/>
    </source>
</evidence>
<accession>A0AAE0ABH2</accession>
<comment type="caution">
    <text evidence="4">The sequence shown here is derived from an EMBL/GenBank/DDBJ whole genome shotgun (WGS) entry which is preliminary data.</text>
</comment>
<evidence type="ECO:0000313" key="5">
    <source>
        <dbReference type="Proteomes" id="UP001281410"/>
    </source>
</evidence>
<sequence length="125" mass="14451">MSLTREKAFCHSSVDDSGDFGFDQAMSRLLDVASISQKHEEWMARHGLKYLDSADKDVHFQIFKENYENIEKFNNAGNNTYKLRINTFSNLTTEEFMASHTISKMPPNPKVPKNNNIIRLPKPNR</sequence>
<gene>
    <name evidence="4" type="ORF">Dsin_021024</name>
    <name evidence="3" type="ORF">Dsin_033097</name>
</gene>
<feature type="region of interest" description="Disordered" evidence="1">
    <location>
        <begin position="102"/>
        <end position="125"/>
    </location>
</feature>